<gene>
    <name evidence="2" type="ORF">AA309_20020</name>
</gene>
<dbReference type="InterPro" id="IPR003115">
    <property type="entry name" value="ParB_N"/>
</dbReference>
<dbReference type="CDD" id="cd16387">
    <property type="entry name" value="ParB_N_Srx"/>
    <property type="match status" value="1"/>
</dbReference>
<comment type="caution">
    <text evidence="2">The sequence shown here is derived from an EMBL/GenBank/DDBJ whole genome shotgun (WGS) entry which is preliminary data.</text>
</comment>
<dbReference type="STRING" id="1225564.AA309_20020"/>
<dbReference type="Gene3D" id="3.90.1530.10">
    <property type="entry name" value="Conserved hypothetical protein from pyrococcus furiosus pfu- 392566-001, ParB domain"/>
    <property type="match status" value="1"/>
</dbReference>
<reference evidence="2 3" key="1">
    <citation type="submission" date="2015-05" db="EMBL/GenBank/DDBJ databases">
        <title>Draft genome sequence of Microvirga vignae strain BR3299, a novel nitrogen fixing bacteria isolated from Brazil semi-aired region.</title>
        <authorList>
            <person name="Zilli J.E."/>
            <person name="Passos S.R."/>
            <person name="Leite J."/>
            <person name="Baldani J.I."/>
            <person name="Xavier G.R."/>
            <person name="Rumjaneck N.G."/>
            <person name="Simoes-Araujo J.L."/>
        </authorList>
    </citation>
    <scope>NUCLEOTIDE SEQUENCE [LARGE SCALE GENOMIC DNA]</scope>
    <source>
        <strain evidence="2 3">BR3299</strain>
    </source>
</reference>
<dbReference type="SUPFAM" id="SSF110849">
    <property type="entry name" value="ParB/Sulfiredoxin"/>
    <property type="match status" value="1"/>
</dbReference>
<accession>A0A0H1R984</accession>
<organism evidence="2 3">
    <name type="scientific">Microvirga vignae</name>
    <dbReference type="NCBI Taxonomy" id="1225564"/>
    <lineage>
        <taxon>Bacteria</taxon>
        <taxon>Pseudomonadati</taxon>
        <taxon>Pseudomonadota</taxon>
        <taxon>Alphaproteobacteria</taxon>
        <taxon>Hyphomicrobiales</taxon>
        <taxon>Methylobacteriaceae</taxon>
        <taxon>Microvirga</taxon>
    </lineage>
</organism>
<sequence length="283" mass="30330">MEPRPISTLGLENFPHPTDFGSAAMLQWLKIADLVVDPSYQREITGTGRQNIRRITAEFSWSKFAPVIVSPVEGGKYAIVDGQHRTTAAAICGLEQVPCAVILLDRTGQAAAFKAINGATTKMSAMAMFHAAVLSGDPDAVAIKEVCDCAGVTALRYPVAANFQKPGETMAVTAIERMFKRHGRDTLITALQCITETGENTGLLVAPIITAICEVLSENPEWRDAGSKLLEAFDEIDLEAELAAARTVSAQKRNIGVAVVLANRLRELLTQRLGAPVETAEAA</sequence>
<dbReference type="InterPro" id="IPR036086">
    <property type="entry name" value="ParB/Sulfiredoxin_sf"/>
</dbReference>
<proteinExistence type="predicted"/>
<dbReference type="PATRIC" id="fig|1225564.3.peg.5314"/>
<evidence type="ECO:0000259" key="1">
    <source>
        <dbReference type="SMART" id="SM00470"/>
    </source>
</evidence>
<dbReference type="SMART" id="SM00470">
    <property type="entry name" value="ParB"/>
    <property type="match status" value="1"/>
</dbReference>
<keyword evidence="3" id="KW-1185">Reference proteome</keyword>
<dbReference type="EMBL" id="LCYG01000055">
    <property type="protein sequence ID" value="KLK91391.1"/>
    <property type="molecule type" value="Genomic_DNA"/>
</dbReference>
<dbReference type="Proteomes" id="UP000035489">
    <property type="component" value="Unassembled WGS sequence"/>
</dbReference>
<protein>
    <recommendedName>
        <fullName evidence="1">ParB-like N-terminal domain-containing protein</fullName>
    </recommendedName>
</protein>
<feature type="domain" description="ParB-like N-terminal" evidence="1">
    <location>
        <begin position="27"/>
        <end position="119"/>
    </location>
</feature>
<name>A0A0H1R984_9HYPH</name>
<dbReference type="Pfam" id="PF02195">
    <property type="entry name" value="ParB_N"/>
    <property type="match status" value="1"/>
</dbReference>
<dbReference type="AlphaFoldDB" id="A0A0H1R984"/>
<evidence type="ECO:0000313" key="2">
    <source>
        <dbReference type="EMBL" id="KLK91391.1"/>
    </source>
</evidence>
<evidence type="ECO:0000313" key="3">
    <source>
        <dbReference type="Proteomes" id="UP000035489"/>
    </source>
</evidence>